<organism evidence="2 3">
    <name type="scientific">Penicillium oxalicum (strain 114-2 / CGMCC 5302)</name>
    <name type="common">Penicillium decumbens</name>
    <dbReference type="NCBI Taxonomy" id="933388"/>
    <lineage>
        <taxon>Eukaryota</taxon>
        <taxon>Fungi</taxon>
        <taxon>Dikarya</taxon>
        <taxon>Ascomycota</taxon>
        <taxon>Pezizomycotina</taxon>
        <taxon>Eurotiomycetes</taxon>
        <taxon>Eurotiomycetidae</taxon>
        <taxon>Eurotiales</taxon>
        <taxon>Aspergillaceae</taxon>
        <taxon>Penicillium</taxon>
    </lineage>
</organism>
<protein>
    <recommendedName>
        <fullName evidence="4">GPI anchored protein</fullName>
    </recommendedName>
</protein>
<dbReference type="PANTHER" id="PTHR40640:SF1">
    <property type="entry name" value="ANCHORED GLYCOPROTEIN, PUTATIVE (AFU_ORTHOLOGUE AFUA_8G04860)-RELATED"/>
    <property type="match status" value="1"/>
</dbReference>
<sequence>MYIAMLAAVGVATAQSSVVSLLIPDIDPQPLAASVVGQSSGSVTYSINCPSGTDRSECGMGPGMFYTSASNSIKWVMSEGDSFTAQMMCSVSGTTAAHCTEIMAGTEANFPGTVITDLAQSQMTYFPVTVTAGLTTTTGAAATATETSKTMSSGATVSATTGMSASSSGAAASATSSLSTGGLPRMTGSPRMVLGGAAAALVAAAL</sequence>
<evidence type="ECO:0000256" key="1">
    <source>
        <dbReference type="SAM" id="SignalP"/>
    </source>
</evidence>
<name>S7ZIQ5_PENO1</name>
<proteinExistence type="predicted"/>
<dbReference type="eggNOG" id="ENOG502SCCN">
    <property type="taxonomic scope" value="Eukaryota"/>
</dbReference>
<feature type="signal peptide" evidence="1">
    <location>
        <begin position="1"/>
        <end position="16"/>
    </location>
</feature>
<dbReference type="PANTHER" id="PTHR40640">
    <property type="entry name" value="ANCHORED GLYCOPROTEIN, PUTATIVE (AFU_ORTHOLOGUE AFUA_8G04860)-RELATED"/>
    <property type="match status" value="1"/>
</dbReference>
<dbReference type="Proteomes" id="UP000019376">
    <property type="component" value="Unassembled WGS sequence"/>
</dbReference>
<dbReference type="AlphaFoldDB" id="S7ZIQ5"/>
<dbReference type="OrthoDB" id="4991875at2759"/>
<dbReference type="EMBL" id="KB644412">
    <property type="protein sequence ID" value="EPS30520.1"/>
    <property type="molecule type" value="Genomic_DNA"/>
</dbReference>
<feature type="chain" id="PRO_5004548023" description="GPI anchored protein" evidence="1">
    <location>
        <begin position="17"/>
        <end position="206"/>
    </location>
</feature>
<evidence type="ECO:0000313" key="2">
    <source>
        <dbReference type="EMBL" id="EPS30520.1"/>
    </source>
</evidence>
<reference evidence="2 3" key="1">
    <citation type="journal article" date="2013" name="PLoS ONE">
        <title>Genomic and secretomic analyses reveal unique features of the lignocellulolytic enzyme system of Penicillium decumbens.</title>
        <authorList>
            <person name="Liu G."/>
            <person name="Zhang L."/>
            <person name="Wei X."/>
            <person name="Zou G."/>
            <person name="Qin Y."/>
            <person name="Ma L."/>
            <person name="Li J."/>
            <person name="Zheng H."/>
            <person name="Wang S."/>
            <person name="Wang C."/>
            <person name="Xun L."/>
            <person name="Zhao G.-P."/>
            <person name="Zhou Z."/>
            <person name="Qu Y."/>
        </authorList>
    </citation>
    <scope>NUCLEOTIDE SEQUENCE [LARGE SCALE GENOMIC DNA]</scope>
    <source>
        <strain evidence="3">114-2 / CGMCC 5302</strain>
    </source>
</reference>
<dbReference type="HOGENOM" id="CLU_074173_2_1_1"/>
<dbReference type="STRING" id="933388.S7ZIQ5"/>
<gene>
    <name evidence="2" type="ORF">PDE_05471</name>
</gene>
<evidence type="ECO:0008006" key="4">
    <source>
        <dbReference type="Google" id="ProtNLM"/>
    </source>
</evidence>
<keyword evidence="1" id="KW-0732">Signal</keyword>
<accession>S7ZIQ5</accession>
<evidence type="ECO:0000313" key="3">
    <source>
        <dbReference type="Proteomes" id="UP000019376"/>
    </source>
</evidence>
<keyword evidence="3" id="KW-1185">Reference proteome</keyword>
<dbReference type="PhylomeDB" id="S7ZIQ5"/>